<evidence type="ECO:0000256" key="8">
    <source>
        <dbReference type="SAM" id="Phobius"/>
    </source>
</evidence>
<dbReference type="Pfam" id="PF13857">
    <property type="entry name" value="Ank_5"/>
    <property type="match status" value="1"/>
</dbReference>
<gene>
    <name evidence="10" type="ORF">RchiOBHm_Chr3g0461161</name>
</gene>
<feature type="transmembrane region" description="Helical" evidence="8">
    <location>
        <begin position="273"/>
        <end position="295"/>
    </location>
</feature>
<dbReference type="Gramene" id="PRQ42760">
    <property type="protein sequence ID" value="PRQ42760"/>
    <property type="gene ID" value="RchiOBHm_Chr3g0461161"/>
</dbReference>
<comment type="caution">
    <text evidence="10">The sequence shown here is derived from an EMBL/GenBank/DDBJ whole genome shotgun (WGS) entry which is preliminary data.</text>
</comment>
<dbReference type="InterPro" id="IPR036770">
    <property type="entry name" value="Ankyrin_rpt-contain_sf"/>
</dbReference>
<keyword evidence="2 8" id="KW-0812">Transmembrane</keyword>
<evidence type="ECO:0000256" key="5">
    <source>
        <dbReference type="ARBA" id="ARBA00023043"/>
    </source>
</evidence>
<keyword evidence="11" id="KW-1185">Reference proteome</keyword>
<dbReference type="PANTHER" id="PTHR24186">
    <property type="entry name" value="PROTEIN PHOSPHATASE 1 REGULATORY SUBUNIT"/>
    <property type="match status" value="1"/>
</dbReference>
<dbReference type="InterPro" id="IPR026961">
    <property type="entry name" value="PGG_dom"/>
</dbReference>
<proteinExistence type="predicted"/>
<feature type="domain" description="PGG" evidence="9">
    <location>
        <begin position="194"/>
        <end position="297"/>
    </location>
</feature>
<organism evidence="10 11">
    <name type="scientific">Rosa chinensis</name>
    <name type="common">China rose</name>
    <dbReference type="NCBI Taxonomy" id="74649"/>
    <lineage>
        <taxon>Eukaryota</taxon>
        <taxon>Viridiplantae</taxon>
        <taxon>Streptophyta</taxon>
        <taxon>Embryophyta</taxon>
        <taxon>Tracheophyta</taxon>
        <taxon>Spermatophyta</taxon>
        <taxon>Magnoliopsida</taxon>
        <taxon>eudicotyledons</taxon>
        <taxon>Gunneridae</taxon>
        <taxon>Pentapetalae</taxon>
        <taxon>rosids</taxon>
        <taxon>fabids</taxon>
        <taxon>Rosales</taxon>
        <taxon>Rosaceae</taxon>
        <taxon>Rosoideae</taxon>
        <taxon>Rosoideae incertae sedis</taxon>
        <taxon>Rosa</taxon>
    </lineage>
</organism>
<dbReference type="SMART" id="SM00248">
    <property type="entry name" value="ANK"/>
    <property type="match status" value="4"/>
</dbReference>
<feature type="transmembrane region" description="Helical" evidence="8">
    <location>
        <begin position="237"/>
        <end position="261"/>
    </location>
</feature>
<feature type="repeat" description="ANK" evidence="7">
    <location>
        <begin position="103"/>
        <end position="123"/>
    </location>
</feature>
<dbReference type="OMA" id="NCITHFI"/>
<name>A0A2P6R8J4_ROSCH</name>
<dbReference type="Pfam" id="PF13962">
    <property type="entry name" value="PGG"/>
    <property type="match status" value="1"/>
</dbReference>
<evidence type="ECO:0000256" key="1">
    <source>
        <dbReference type="ARBA" id="ARBA00004141"/>
    </source>
</evidence>
<dbReference type="Gene3D" id="1.25.40.20">
    <property type="entry name" value="Ankyrin repeat-containing domain"/>
    <property type="match status" value="1"/>
</dbReference>
<feature type="transmembrane region" description="Helical" evidence="8">
    <location>
        <begin position="307"/>
        <end position="326"/>
    </location>
</feature>
<dbReference type="EMBL" id="PDCK01000041">
    <property type="protein sequence ID" value="PRQ42760.1"/>
    <property type="molecule type" value="Genomic_DNA"/>
</dbReference>
<feature type="repeat" description="ANK" evidence="7">
    <location>
        <begin position="33"/>
        <end position="65"/>
    </location>
</feature>
<keyword evidence="4 8" id="KW-1133">Transmembrane helix</keyword>
<evidence type="ECO:0000256" key="4">
    <source>
        <dbReference type="ARBA" id="ARBA00022989"/>
    </source>
</evidence>
<dbReference type="Pfam" id="PF12796">
    <property type="entry name" value="Ank_2"/>
    <property type="match status" value="1"/>
</dbReference>
<keyword evidence="6 8" id="KW-0472">Membrane</keyword>
<feature type="transmembrane region" description="Helical" evidence="8">
    <location>
        <begin position="198"/>
        <end position="217"/>
    </location>
</feature>
<evidence type="ECO:0000256" key="7">
    <source>
        <dbReference type="PROSITE-ProRule" id="PRU00023"/>
    </source>
</evidence>
<evidence type="ECO:0000313" key="11">
    <source>
        <dbReference type="Proteomes" id="UP000238479"/>
    </source>
</evidence>
<keyword evidence="5 7" id="KW-0040">ANK repeat</keyword>
<evidence type="ECO:0000313" key="10">
    <source>
        <dbReference type="EMBL" id="PRQ42760.1"/>
    </source>
</evidence>
<dbReference type="InterPro" id="IPR002110">
    <property type="entry name" value="Ankyrin_rpt"/>
</dbReference>
<accession>A0A2P6R8J4</accession>
<sequence>MPPLALAAYIGNFDAVRCLLDKCSNDAYRQDTNGFFPIHIASRNGNIKIVQEFLNHCPDLKELHDKQGRNILHVAAAYGRAKLVEYMLGTTKLEMLLNERDNFGNTPLHVAVQNWHPRIVKILTRDKRVHQKILNNKGMTAFDIAEKSEKLTLMALRLANAPRSEIQRVAKESGANDYGEKTKNNPDYLLFSRENMNTLLIVSTLVAAITFAAGFTVPGGYKNSGTDEGMATLRNTALFQIFLICNTISMYSSITVAIALIWAQAGDLKMICVAVRTILPMLGLALIMMSVAFLAGVDLVANNLTCGYVVVALGSFFIVQVVVFILPLTIPLSSKNCITHFILRGNLRLLMMVTRYEVESG</sequence>
<dbReference type="STRING" id="74649.A0A2P6R8J4"/>
<comment type="subcellular location">
    <subcellularLocation>
        <location evidence="1">Membrane</location>
        <topology evidence="1">Multi-pass membrane protein</topology>
    </subcellularLocation>
</comment>
<dbReference type="Proteomes" id="UP000238479">
    <property type="component" value="Chromosome 3"/>
</dbReference>
<dbReference type="AlphaFoldDB" id="A0A2P6R8J4"/>
<evidence type="ECO:0000259" key="9">
    <source>
        <dbReference type="Pfam" id="PF13962"/>
    </source>
</evidence>
<dbReference type="PROSITE" id="PS50297">
    <property type="entry name" value="ANK_REP_REGION"/>
    <property type="match status" value="2"/>
</dbReference>
<dbReference type="SUPFAM" id="SSF48403">
    <property type="entry name" value="Ankyrin repeat"/>
    <property type="match status" value="1"/>
</dbReference>
<dbReference type="GO" id="GO:0005886">
    <property type="term" value="C:plasma membrane"/>
    <property type="evidence" value="ECO:0007669"/>
    <property type="project" value="TreeGrafter"/>
</dbReference>
<evidence type="ECO:0000256" key="3">
    <source>
        <dbReference type="ARBA" id="ARBA00022737"/>
    </source>
</evidence>
<dbReference type="PANTHER" id="PTHR24186:SF46">
    <property type="entry name" value="PROTEIN ACCELERATED CELL DEATH 6-LIKE"/>
    <property type="match status" value="1"/>
</dbReference>
<dbReference type="PROSITE" id="PS50088">
    <property type="entry name" value="ANK_REPEAT"/>
    <property type="match status" value="2"/>
</dbReference>
<protein>
    <submittedName>
        <fullName evidence="10">Putative ankyrin repeat-containing domain, PGG domain, protein accelerated cell death 6</fullName>
    </submittedName>
</protein>
<keyword evidence="3" id="KW-0677">Repeat</keyword>
<evidence type="ECO:0000256" key="6">
    <source>
        <dbReference type="ARBA" id="ARBA00023136"/>
    </source>
</evidence>
<evidence type="ECO:0000256" key="2">
    <source>
        <dbReference type="ARBA" id="ARBA00022692"/>
    </source>
</evidence>
<reference evidence="10 11" key="1">
    <citation type="journal article" date="2018" name="Nat. Genet.">
        <title>The Rosa genome provides new insights in the design of modern roses.</title>
        <authorList>
            <person name="Bendahmane M."/>
        </authorList>
    </citation>
    <scope>NUCLEOTIDE SEQUENCE [LARGE SCALE GENOMIC DNA]</scope>
    <source>
        <strain evidence="11">cv. Old Blush</strain>
    </source>
</reference>